<feature type="signal peptide" evidence="10">
    <location>
        <begin position="1"/>
        <end position="23"/>
    </location>
</feature>
<keyword evidence="2" id="KW-0540">Nuclease</keyword>
<dbReference type="InterPro" id="IPR033697">
    <property type="entry name" value="Ribonuclease_T2_eukaryotic"/>
</dbReference>
<evidence type="ECO:0000256" key="9">
    <source>
        <dbReference type="RuleBase" id="RU004328"/>
    </source>
</evidence>
<dbReference type="CDD" id="cd01061">
    <property type="entry name" value="RNase_T2_euk"/>
    <property type="match status" value="1"/>
</dbReference>
<keyword evidence="10" id="KW-0732">Signal</keyword>
<keyword evidence="12" id="KW-1185">Reference proteome</keyword>
<evidence type="ECO:0000256" key="6">
    <source>
        <dbReference type="ARBA" id="ARBA00023239"/>
    </source>
</evidence>
<dbReference type="Proteomes" id="UP001159364">
    <property type="component" value="Linkage Group LG11"/>
</dbReference>
<dbReference type="GO" id="GO:0016787">
    <property type="term" value="F:hydrolase activity"/>
    <property type="evidence" value="ECO:0007669"/>
    <property type="project" value="UniProtKB-KW"/>
</dbReference>
<evidence type="ECO:0000256" key="8">
    <source>
        <dbReference type="PIRSR" id="PIRSR633697-1"/>
    </source>
</evidence>
<organism evidence="11 12">
    <name type="scientific">Erythroxylum novogranatense</name>
    <dbReference type="NCBI Taxonomy" id="1862640"/>
    <lineage>
        <taxon>Eukaryota</taxon>
        <taxon>Viridiplantae</taxon>
        <taxon>Streptophyta</taxon>
        <taxon>Embryophyta</taxon>
        <taxon>Tracheophyta</taxon>
        <taxon>Spermatophyta</taxon>
        <taxon>Magnoliopsida</taxon>
        <taxon>eudicotyledons</taxon>
        <taxon>Gunneridae</taxon>
        <taxon>Pentapetalae</taxon>
        <taxon>rosids</taxon>
        <taxon>fabids</taxon>
        <taxon>Malpighiales</taxon>
        <taxon>Erythroxylaceae</taxon>
        <taxon>Erythroxylum</taxon>
    </lineage>
</organism>
<dbReference type="PANTHER" id="PTHR11240">
    <property type="entry name" value="RIBONUCLEASE T2"/>
    <property type="match status" value="1"/>
</dbReference>
<comment type="function">
    <text evidence="7">May remobilize phosphate, particularly when cells senesce or when phosphate becomes limiting.</text>
</comment>
<evidence type="ECO:0000256" key="7">
    <source>
        <dbReference type="ARBA" id="ARBA00054578"/>
    </source>
</evidence>
<comment type="caution">
    <text evidence="11">The sequence shown here is derived from an EMBL/GenBank/DDBJ whole genome shotgun (WGS) entry which is preliminary data.</text>
</comment>
<keyword evidence="5" id="KW-1015">Disulfide bond</keyword>
<name>A0AAV8SHB1_9ROSI</name>
<dbReference type="GO" id="GO:0003723">
    <property type="term" value="F:RNA binding"/>
    <property type="evidence" value="ECO:0007669"/>
    <property type="project" value="InterPro"/>
</dbReference>
<feature type="chain" id="PRO_5043709484" evidence="10">
    <location>
        <begin position="24"/>
        <end position="226"/>
    </location>
</feature>
<evidence type="ECO:0000256" key="1">
    <source>
        <dbReference type="ARBA" id="ARBA00007469"/>
    </source>
</evidence>
<comment type="similarity">
    <text evidence="1 9">Belongs to the RNase T2 family.</text>
</comment>
<dbReference type="GO" id="GO:0005576">
    <property type="term" value="C:extracellular region"/>
    <property type="evidence" value="ECO:0007669"/>
    <property type="project" value="TreeGrafter"/>
</dbReference>
<gene>
    <name evidence="11" type="ORF">K2173_016620</name>
</gene>
<protein>
    <submittedName>
        <fullName evidence="11">Uncharacterized protein</fullName>
    </submittedName>
</protein>
<dbReference type="Pfam" id="PF00445">
    <property type="entry name" value="Ribonuclease_T2"/>
    <property type="match status" value="1"/>
</dbReference>
<evidence type="ECO:0000256" key="10">
    <source>
        <dbReference type="SAM" id="SignalP"/>
    </source>
</evidence>
<dbReference type="PANTHER" id="PTHR11240:SF75">
    <property type="entry name" value="RIBONUCLEASE 3"/>
    <property type="match status" value="1"/>
</dbReference>
<keyword evidence="3" id="KW-0255">Endonuclease</keyword>
<dbReference type="PROSITE" id="PS00530">
    <property type="entry name" value="RNASE_T2_1"/>
    <property type="match status" value="1"/>
</dbReference>
<dbReference type="InterPro" id="IPR018188">
    <property type="entry name" value="RNase_T2_His_AS_1"/>
</dbReference>
<evidence type="ECO:0000256" key="3">
    <source>
        <dbReference type="ARBA" id="ARBA00022759"/>
    </source>
</evidence>
<dbReference type="GO" id="GO:0033897">
    <property type="term" value="F:ribonuclease T2 activity"/>
    <property type="evidence" value="ECO:0007669"/>
    <property type="project" value="InterPro"/>
</dbReference>
<evidence type="ECO:0000313" key="11">
    <source>
        <dbReference type="EMBL" id="KAJ8751415.1"/>
    </source>
</evidence>
<reference evidence="11 12" key="1">
    <citation type="submission" date="2021-09" db="EMBL/GenBank/DDBJ databases">
        <title>Genomic insights and catalytic innovation underlie evolution of tropane alkaloids biosynthesis.</title>
        <authorList>
            <person name="Wang Y.-J."/>
            <person name="Tian T."/>
            <person name="Huang J.-P."/>
            <person name="Huang S.-X."/>
        </authorList>
    </citation>
    <scope>NUCLEOTIDE SEQUENCE [LARGE SCALE GENOMIC DNA]</scope>
    <source>
        <strain evidence="11">KIB-2018</strain>
        <tissue evidence="11">Leaf</tissue>
    </source>
</reference>
<dbReference type="FunFam" id="3.90.730.10:FF:000003">
    <property type="entry name" value="Ribonuclease 3"/>
    <property type="match status" value="1"/>
</dbReference>
<dbReference type="InterPro" id="IPR033130">
    <property type="entry name" value="RNase_T2_His_AS_2"/>
</dbReference>
<dbReference type="Gene3D" id="3.90.730.10">
    <property type="entry name" value="Ribonuclease T2-like"/>
    <property type="match status" value="1"/>
</dbReference>
<evidence type="ECO:0000256" key="2">
    <source>
        <dbReference type="ARBA" id="ARBA00022722"/>
    </source>
</evidence>
<sequence>MKLSLPVFIKLLILHCLTVLCVSQDFDFFYFVQQWPGSYCDTKHSCCYPKTGKPASDFGIHGLWPNYKNGRYPQNCNPDSELDESQISELTSTLQKDWPSLSCPSSNGYRFWSHEWEKHGTCAESELGQRDYFEAALKLKQKANLLQALKNAGIKPDDEFYDLDSIEEAIKGAVGFAPGLECNVDQSKNAQLFQVYLCVDTSGSDFIECPILPRGRCQSRVQFPKF</sequence>
<dbReference type="PROSITE" id="PS00531">
    <property type="entry name" value="RNASE_T2_2"/>
    <property type="match status" value="1"/>
</dbReference>
<dbReference type="InterPro" id="IPR036430">
    <property type="entry name" value="RNase_T2-like_sf"/>
</dbReference>
<evidence type="ECO:0000256" key="4">
    <source>
        <dbReference type="ARBA" id="ARBA00022801"/>
    </source>
</evidence>
<evidence type="ECO:0000256" key="5">
    <source>
        <dbReference type="ARBA" id="ARBA00023157"/>
    </source>
</evidence>
<feature type="active site" evidence="8">
    <location>
        <position position="61"/>
    </location>
</feature>
<keyword evidence="6" id="KW-0456">Lyase</keyword>
<proteinExistence type="inferred from homology"/>
<dbReference type="AlphaFoldDB" id="A0AAV8SHB1"/>
<dbReference type="EMBL" id="JAIWQS010000011">
    <property type="protein sequence ID" value="KAJ8751415.1"/>
    <property type="molecule type" value="Genomic_DNA"/>
</dbReference>
<dbReference type="InterPro" id="IPR001568">
    <property type="entry name" value="RNase_T2-like"/>
</dbReference>
<accession>A0AAV8SHB1</accession>
<keyword evidence="4" id="KW-0378">Hydrolase</keyword>
<evidence type="ECO:0000313" key="12">
    <source>
        <dbReference type="Proteomes" id="UP001159364"/>
    </source>
</evidence>
<dbReference type="GO" id="GO:0006401">
    <property type="term" value="P:RNA catabolic process"/>
    <property type="evidence" value="ECO:0007669"/>
    <property type="project" value="TreeGrafter"/>
</dbReference>
<dbReference type="SUPFAM" id="SSF55895">
    <property type="entry name" value="Ribonuclease Rh-like"/>
    <property type="match status" value="1"/>
</dbReference>
<feature type="active site" evidence="8">
    <location>
        <position position="115"/>
    </location>
</feature>
<feature type="active site" evidence="8">
    <location>
        <position position="119"/>
    </location>
</feature>